<gene>
    <name evidence="2" type="ORF">Pmani_014285</name>
</gene>
<feature type="compositionally biased region" description="Gly residues" evidence="1">
    <location>
        <begin position="51"/>
        <end position="60"/>
    </location>
</feature>
<protein>
    <submittedName>
        <fullName evidence="2">Uncharacterized protein</fullName>
    </submittedName>
</protein>
<comment type="caution">
    <text evidence="2">The sequence shown here is derived from an EMBL/GenBank/DDBJ whole genome shotgun (WGS) entry which is preliminary data.</text>
</comment>
<feature type="region of interest" description="Disordered" evidence="1">
    <location>
        <begin position="1"/>
        <end position="83"/>
    </location>
</feature>
<sequence length="83" mass="8844">MNQGHQSGSVIRNQDNKETMKQMHGGSEETTRTLQEEQQGSTDKRQAREGWQGGGGGGGPLTNSITAATSGARHPLPKLAHFS</sequence>
<evidence type="ECO:0000313" key="3">
    <source>
        <dbReference type="Proteomes" id="UP001292094"/>
    </source>
</evidence>
<name>A0AAE1PVZ3_9EUCA</name>
<dbReference type="EMBL" id="JAWZYT010001223">
    <property type="protein sequence ID" value="KAK4314429.1"/>
    <property type="molecule type" value="Genomic_DNA"/>
</dbReference>
<organism evidence="2 3">
    <name type="scientific">Petrolisthes manimaculis</name>
    <dbReference type="NCBI Taxonomy" id="1843537"/>
    <lineage>
        <taxon>Eukaryota</taxon>
        <taxon>Metazoa</taxon>
        <taxon>Ecdysozoa</taxon>
        <taxon>Arthropoda</taxon>
        <taxon>Crustacea</taxon>
        <taxon>Multicrustacea</taxon>
        <taxon>Malacostraca</taxon>
        <taxon>Eumalacostraca</taxon>
        <taxon>Eucarida</taxon>
        <taxon>Decapoda</taxon>
        <taxon>Pleocyemata</taxon>
        <taxon>Anomura</taxon>
        <taxon>Galatheoidea</taxon>
        <taxon>Porcellanidae</taxon>
        <taxon>Petrolisthes</taxon>
    </lineage>
</organism>
<accession>A0AAE1PVZ3</accession>
<proteinExistence type="predicted"/>
<dbReference type="Proteomes" id="UP001292094">
    <property type="component" value="Unassembled WGS sequence"/>
</dbReference>
<dbReference type="AlphaFoldDB" id="A0AAE1PVZ3"/>
<keyword evidence="3" id="KW-1185">Reference proteome</keyword>
<feature type="compositionally biased region" description="Basic and acidic residues" evidence="1">
    <location>
        <begin position="14"/>
        <end position="35"/>
    </location>
</feature>
<evidence type="ECO:0000256" key="1">
    <source>
        <dbReference type="SAM" id="MobiDB-lite"/>
    </source>
</evidence>
<evidence type="ECO:0000313" key="2">
    <source>
        <dbReference type="EMBL" id="KAK4314429.1"/>
    </source>
</evidence>
<feature type="compositionally biased region" description="Polar residues" evidence="1">
    <location>
        <begin position="1"/>
        <end position="13"/>
    </location>
</feature>
<reference evidence="2" key="1">
    <citation type="submission" date="2023-11" db="EMBL/GenBank/DDBJ databases">
        <title>Genome assemblies of two species of porcelain crab, Petrolisthes cinctipes and Petrolisthes manimaculis (Anomura: Porcellanidae).</title>
        <authorList>
            <person name="Angst P."/>
        </authorList>
    </citation>
    <scope>NUCLEOTIDE SEQUENCE</scope>
    <source>
        <strain evidence="2">PB745_02</strain>
        <tissue evidence="2">Gill</tissue>
    </source>
</reference>